<name>A0AAD7CPK1_MYCRO</name>
<dbReference type="EMBL" id="JARKIE010000298">
    <property type="protein sequence ID" value="KAJ7656646.1"/>
    <property type="molecule type" value="Genomic_DNA"/>
</dbReference>
<gene>
    <name evidence="1" type="ORF">B0H17DRAFT_360279</name>
</gene>
<evidence type="ECO:0000313" key="2">
    <source>
        <dbReference type="Proteomes" id="UP001221757"/>
    </source>
</evidence>
<keyword evidence="2" id="KW-1185">Reference proteome</keyword>
<evidence type="ECO:0000313" key="1">
    <source>
        <dbReference type="EMBL" id="KAJ7656646.1"/>
    </source>
</evidence>
<sequence length="173" mass="19986">MWPQRLHRHRRHPHQTKVYAASHSLAAVPSSTSTPHPHNPVRRYTATELRTFHCERVRKMPLLTQYTDWFRGSGWGGVGGLEEGRRDNLRHSRLVADLARRGRRPGARECLGPGDGGCGWRRRGCVERVARRVDVLARRLQLVTRRCLDLLTHARAPRLHREQQRSQRGRHGG</sequence>
<accession>A0AAD7CPK1</accession>
<dbReference type="AlphaFoldDB" id="A0AAD7CPK1"/>
<comment type="caution">
    <text evidence="1">The sequence shown here is derived from an EMBL/GenBank/DDBJ whole genome shotgun (WGS) entry which is preliminary data.</text>
</comment>
<proteinExistence type="predicted"/>
<dbReference type="Proteomes" id="UP001221757">
    <property type="component" value="Unassembled WGS sequence"/>
</dbReference>
<reference evidence="1" key="1">
    <citation type="submission" date="2023-03" db="EMBL/GenBank/DDBJ databases">
        <title>Massive genome expansion in bonnet fungi (Mycena s.s.) driven by repeated elements and novel gene families across ecological guilds.</title>
        <authorList>
            <consortium name="Lawrence Berkeley National Laboratory"/>
            <person name="Harder C.B."/>
            <person name="Miyauchi S."/>
            <person name="Viragh M."/>
            <person name="Kuo A."/>
            <person name="Thoen E."/>
            <person name="Andreopoulos B."/>
            <person name="Lu D."/>
            <person name="Skrede I."/>
            <person name="Drula E."/>
            <person name="Henrissat B."/>
            <person name="Morin E."/>
            <person name="Kohler A."/>
            <person name="Barry K."/>
            <person name="LaButti K."/>
            <person name="Morin E."/>
            <person name="Salamov A."/>
            <person name="Lipzen A."/>
            <person name="Mereny Z."/>
            <person name="Hegedus B."/>
            <person name="Baldrian P."/>
            <person name="Stursova M."/>
            <person name="Weitz H."/>
            <person name="Taylor A."/>
            <person name="Grigoriev I.V."/>
            <person name="Nagy L.G."/>
            <person name="Martin F."/>
            <person name="Kauserud H."/>
        </authorList>
    </citation>
    <scope>NUCLEOTIDE SEQUENCE</scope>
    <source>
        <strain evidence="1">CBHHK067</strain>
    </source>
</reference>
<protein>
    <submittedName>
        <fullName evidence="1">Uncharacterized protein</fullName>
    </submittedName>
</protein>
<organism evidence="1 2">
    <name type="scientific">Mycena rosella</name>
    <name type="common">Pink bonnet</name>
    <name type="synonym">Agaricus rosellus</name>
    <dbReference type="NCBI Taxonomy" id="1033263"/>
    <lineage>
        <taxon>Eukaryota</taxon>
        <taxon>Fungi</taxon>
        <taxon>Dikarya</taxon>
        <taxon>Basidiomycota</taxon>
        <taxon>Agaricomycotina</taxon>
        <taxon>Agaricomycetes</taxon>
        <taxon>Agaricomycetidae</taxon>
        <taxon>Agaricales</taxon>
        <taxon>Marasmiineae</taxon>
        <taxon>Mycenaceae</taxon>
        <taxon>Mycena</taxon>
    </lineage>
</organism>